<dbReference type="Proteomes" id="UP000824128">
    <property type="component" value="Unassembled WGS sequence"/>
</dbReference>
<dbReference type="PRINTS" id="PR00368">
    <property type="entry name" value="FADPNR"/>
</dbReference>
<proteinExistence type="predicted"/>
<dbReference type="Gene3D" id="3.10.530.10">
    <property type="entry name" value="CPE0013-like"/>
    <property type="match status" value="1"/>
</dbReference>
<dbReference type="Pfam" id="PF07892">
    <property type="entry name" value="DUF1667"/>
    <property type="match status" value="1"/>
</dbReference>
<name>A0A9D1N1Y3_9FIRM</name>
<dbReference type="EMBL" id="DVNZ01000032">
    <property type="protein sequence ID" value="HIU93703.1"/>
    <property type="molecule type" value="Genomic_DNA"/>
</dbReference>
<reference evidence="3" key="2">
    <citation type="journal article" date="2021" name="PeerJ">
        <title>Extensive microbial diversity within the chicken gut microbiome revealed by metagenomics and culture.</title>
        <authorList>
            <person name="Gilroy R."/>
            <person name="Ravi A."/>
            <person name="Getino M."/>
            <person name="Pursley I."/>
            <person name="Horton D.L."/>
            <person name="Alikhan N.F."/>
            <person name="Baker D."/>
            <person name="Gharbi K."/>
            <person name="Hall N."/>
            <person name="Watson M."/>
            <person name="Adriaenssens E.M."/>
            <person name="Foster-Nyarko E."/>
            <person name="Jarju S."/>
            <person name="Secka A."/>
            <person name="Antonio M."/>
            <person name="Oren A."/>
            <person name="Chaudhuri R.R."/>
            <person name="La Ragione R."/>
            <person name="Hildebrand F."/>
            <person name="Pallen M.J."/>
        </authorList>
    </citation>
    <scope>NUCLEOTIDE SEQUENCE</scope>
    <source>
        <strain evidence="3">ChiGjej2B2-16831</strain>
    </source>
</reference>
<dbReference type="PANTHER" id="PTHR42949:SF3">
    <property type="entry name" value="ANAEROBIC GLYCEROL-3-PHOSPHATE DEHYDROGENASE SUBUNIT B"/>
    <property type="match status" value="1"/>
</dbReference>
<accession>A0A9D1N1Y3</accession>
<evidence type="ECO:0000313" key="4">
    <source>
        <dbReference type="Proteomes" id="UP000824128"/>
    </source>
</evidence>
<organism evidence="3 4">
    <name type="scientific">Candidatus Aphodomorpha intestinavium</name>
    <dbReference type="NCBI Taxonomy" id="2840672"/>
    <lineage>
        <taxon>Bacteria</taxon>
        <taxon>Bacillati</taxon>
        <taxon>Bacillota</taxon>
        <taxon>Clostridia</taxon>
        <taxon>Eubacteriales</taxon>
        <taxon>Candidatus Aphodomorpha</taxon>
    </lineage>
</organism>
<evidence type="ECO:0000256" key="1">
    <source>
        <dbReference type="ARBA" id="ARBA00023002"/>
    </source>
</evidence>
<dbReference type="Gene3D" id="3.50.50.60">
    <property type="entry name" value="FAD/NAD(P)-binding domain"/>
    <property type="match status" value="2"/>
</dbReference>
<protein>
    <submittedName>
        <fullName evidence="3">FAD-dependent oxidoreductase</fullName>
    </submittedName>
</protein>
<feature type="non-terminal residue" evidence="3">
    <location>
        <position position="1"/>
    </location>
</feature>
<dbReference type="AlphaFoldDB" id="A0A9D1N1Y3"/>
<evidence type="ECO:0000313" key="3">
    <source>
        <dbReference type="EMBL" id="HIU93703.1"/>
    </source>
</evidence>
<dbReference type="SUPFAM" id="SSF160148">
    <property type="entry name" value="CPE0013-like"/>
    <property type="match status" value="1"/>
</dbReference>
<reference evidence="3" key="1">
    <citation type="submission" date="2020-10" db="EMBL/GenBank/DDBJ databases">
        <authorList>
            <person name="Gilroy R."/>
        </authorList>
    </citation>
    <scope>NUCLEOTIDE SEQUENCE</scope>
    <source>
        <strain evidence="3">ChiGjej2B2-16831</strain>
    </source>
</reference>
<dbReference type="InterPro" id="IPR012460">
    <property type="entry name" value="DUF1667"/>
</dbReference>
<feature type="domain" description="FAD/NAD(P)-binding" evidence="2">
    <location>
        <begin position="1"/>
        <end position="286"/>
    </location>
</feature>
<dbReference type="GO" id="GO:0016491">
    <property type="term" value="F:oxidoreductase activity"/>
    <property type="evidence" value="ECO:0007669"/>
    <property type="project" value="UniProtKB-KW"/>
</dbReference>
<sequence>AGLAAAAEARRRGVPDVLVLERNDRVGGILNQCIHDGFGVERFSEALTGPEYVARFRREACAPGVEILCSAMVTAITPERRVTFVARGGQQTVQAGAVLLATGCRERTRGAIGVAGTRPAGVYTAGVVQHLVNLQNRSVGRRAVILGSGDIGLIMARRLTLEGVEVVEVLEKLPYCSGLQRNVRQCLQDFNIPLRLSTTVTELRGRAHLTGVVASAVDASGRPVPGSEREIACDALILSVSLIPENELARACGVRMDPVTGGALVDGALMTSVPGVFACGNCLHVHDLVDFVSAEAEYAAASAAAYLRGAAYAGPQLPVTAGEGVRYVLPRSVVPGRAATLSLRVKEPGGAGRVCARTEAGVELAARRLARLSPAEMIRLPLKTGVDAPLTVALEQRQAAAQPAQEGGLVCTVCPNGCALTVRPDGAGGWSVEGARCRRGREFAVAEMTAPVRTLTTSIPVTGGVRPMVSLRSCEPLPRAQLRAAVRRLNGLCLAAPVALGQRVELGGIWFAATDDVPQKADGGR</sequence>
<dbReference type="InterPro" id="IPR036188">
    <property type="entry name" value="FAD/NAD-bd_sf"/>
</dbReference>
<evidence type="ECO:0000259" key="2">
    <source>
        <dbReference type="Pfam" id="PF07992"/>
    </source>
</evidence>
<dbReference type="InterPro" id="IPR036593">
    <property type="entry name" value="CPE0013-like_sf"/>
</dbReference>
<dbReference type="Pfam" id="PF07992">
    <property type="entry name" value="Pyr_redox_2"/>
    <property type="match status" value="1"/>
</dbReference>
<comment type="caution">
    <text evidence="3">The sequence shown here is derived from an EMBL/GenBank/DDBJ whole genome shotgun (WGS) entry which is preliminary data.</text>
</comment>
<dbReference type="PRINTS" id="PR00469">
    <property type="entry name" value="PNDRDTASEII"/>
</dbReference>
<dbReference type="SUPFAM" id="SSF51905">
    <property type="entry name" value="FAD/NAD(P)-binding domain"/>
    <property type="match status" value="1"/>
</dbReference>
<dbReference type="InterPro" id="IPR023753">
    <property type="entry name" value="FAD/NAD-binding_dom"/>
</dbReference>
<keyword evidence="1" id="KW-0560">Oxidoreductase</keyword>
<dbReference type="PANTHER" id="PTHR42949">
    <property type="entry name" value="ANAEROBIC GLYCEROL-3-PHOSPHATE DEHYDROGENASE SUBUNIT B"/>
    <property type="match status" value="1"/>
</dbReference>
<gene>
    <name evidence="3" type="ORF">IAD24_00950</name>
</gene>
<dbReference type="InterPro" id="IPR051691">
    <property type="entry name" value="Metab_Enz_Cyan_OpOx_G3PDH"/>
</dbReference>